<keyword evidence="9" id="KW-1185">Reference proteome</keyword>
<evidence type="ECO:0000256" key="6">
    <source>
        <dbReference type="SAM" id="Phobius"/>
    </source>
</evidence>
<protein>
    <recommendedName>
        <fullName evidence="4">FRIGIDA-like protein</fullName>
    </recommendedName>
</protein>
<evidence type="ECO:0000313" key="8">
    <source>
        <dbReference type="EnsemblPlants" id="PNT73787"/>
    </source>
</evidence>
<dbReference type="GeneID" id="100828638"/>
<sequence>MAPTAPPPPASSLQAILSSVEGLTSFSNQLADFLDQWNSLLLDANAVLAALPSLPEPAAEPVPKPIPVFELGPISVAEPADLLRQLKSALADSTPSPAAAAAVPVADLVPQSNPKPEREHIGVPEPQGLLDKRSSVIVDATSIPAAAKPVPAAAAKPVLEPVLLSAEVETKRKPEPQPKPAPDRERKAGGSPAEAVLGKICEGMGSRALRRFATAHMRDRDRSWLRRVAPAALLRAPDPAALVLRAVGRYYICTESENAEAACLLLLELYVRAGCPRRQEHWRGEAALRAEARETALSWRSRIVREKGRVADASTRDAHGLILFMAAFGVPVEFPVQELYELLFAGGGLACAEVLKCSLLFARKMREVVADRLNKGSYQEAIGVILAFELQDAFPLAGIMSYVVEKVVHNRKDQEGEGQPNLAGTDLMTVQTNSYHYFVYSITVITYTICYISLQYLLYVSIYSITIIDISHNFQHLLYVTIYLITLMWTCNLQHLLYLTIYWYICYI</sequence>
<evidence type="ECO:0000256" key="2">
    <source>
        <dbReference type="ARBA" id="ARBA00022782"/>
    </source>
</evidence>
<name>A0A2K2DHN0_BRADI</name>
<dbReference type="AlphaFoldDB" id="A0A2K2DHN0"/>
<evidence type="ECO:0000313" key="7">
    <source>
        <dbReference type="EMBL" id="PNT73787.1"/>
    </source>
</evidence>
<dbReference type="Pfam" id="PF07899">
    <property type="entry name" value="Frigida"/>
    <property type="match status" value="1"/>
</dbReference>
<keyword evidence="3 4" id="KW-0287">Flowering</keyword>
<dbReference type="Proteomes" id="UP000008810">
    <property type="component" value="Chromosome 1"/>
</dbReference>
<keyword evidence="4" id="KW-0217">Developmental protein</keyword>
<dbReference type="RefSeq" id="XP_014753269.1">
    <property type="nucleotide sequence ID" value="XM_014897783.2"/>
</dbReference>
<dbReference type="InterPro" id="IPR012474">
    <property type="entry name" value="Frigida"/>
</dbReference>
<evidence type="ECO:0000256" key="4">
    <source>
        <dbReference type="RuleBase" id="RU364012"/>
    </source>
</evidence>
<dbReference type="OrthoDB" id="776053at2759"/>
<dbReference type="PANTHER" id="PTHR31791">
    <property type="entry name" value="FRIGIDA-LIKE PROTEIN 3-RELATED"/>
    <property type="match status" value="1"/>
</dbReference>
<dbReference type="ExpressionAtlas" id="A0A2K2DHN0">
    <property type="expression patterns" value="baseline"/>
</dbReference>
<dbReference type="PANTHER" id="PTHR31791:SF49">
    <property type="entry name" value="INACTIVE PROTEIN FRIGIDA"/>
    <property type="match status" value="1"/>
</dbReference>
<feature type="transmembrane region" description="Helical" evidence="6">
    <location>
        <begin position="437"/>
        <end position="465"/>
    </location>
</feature>
<gene>
    <name evidence="8" type="primary">LOC100828638</name>
    <name evidence="7" type="ORF">BRADI_1g01520v3</name>
</gene>
<dbReference type="EMBL" id="CM000880">
    <property type="protein sequence ID" value="PNT73787.1"/>
    <property type="molecule type" value="Genomic_DNA"/>
</dbReference>
<dbReference type="EnsemblPlants" id="PNT73787">
    <property type="protein sequence ID" value="PNT73787"/>
    <property type="gene ID" value="BRADI_1g01520v3"/>
</dbReference>
<feature type="compositionally biased region" description="Basic and acidic residues" evidence="5">
    <location>
        <begin position="168"/>
        <end position="188"/>
    </location>
</feature>
<dbReference type="GO" id="GO:0009908">
    <property type="term" value="P:flower development"/>
    <property type="evidence" value="ECO:0007669"/>
    <property type="project" value="UniProtKB-KW"/>
</dbReference>
<evidence type="ECO:0000256" key="1">
    <source>
        <dbReference type="ARBA" id="ARBA00008956"/>
    </source>
</evidence>
<dbReference type="Gramene" id="PNT73787">
    <property type="protein sequence ID" value="PNT73787"/>
    <property type="gene ID" value="BRADI_1g01520v3"/>
</dbReference>
<reference evidence="8" key="3">
    <citation type="submission" date="2018-08" db="UniProtKB">
        <authorList>
            <consortium name="EnsemblPlants"/>
        </authorList>
    </citation>
    <scope>IDENTIFICATION</scope>
    <source>
        <strain evidence="8">cv. Bd21</strain>
    </source>
</reference>
<organism evidence="7">
    <name type="scientific">Brachypodium distachyon</name>
    <name type="common">Purple false brome</name>
    <name type="synonym">Trachynia distachya</name>
    <dbReference type="NCBI Taxonomy" id="15368"/>
    <lineage>
        <taxon>Eukaryota</taxon>
        <taxon>Viridiplantae</taxon>
        <taxon>Streptophyta</taxon>
        <taxon>Embryophyta</taxon>
        <taxon>Tracheophyta</taxon>
        <taxon>Spermatophyta</taxon>
        <taxon>Magnoliopsida</taxon>
        <taxon>Liliopsida</taxon>
        <taxon>Poales</taxon>
        <taxon>Poaceae</taxon>
        <taxon>BOP clade</taxon>
        <taxon>Pooideae</taxon>
        <taxon>Stipodae</taxon>
        <taxon>Brachypodieae</taxon>
        <taxon>Brachypodium</taxon>
    </lineage>
</organism>
<dbReference type="GO" id="GO:0030154">
    <property type="term" value="P:cell differentiation"/>
    <property type="evidence" value="ECO:0007669"/>
    <property type="project" value="UniProtKB-KW"/>
</dbReference>
<dbReference type="STRING" id="15368.A0A2K2DHN0"/>
<evidence type="ECO:0000256" key="3">
    <source>
        <dbReference type="ARBA" id="ARBA00023089"/>
    </source>
</evidence>
<feature type="region of interest" description="Disordered" evidence="5">
    <location>
        <begin position="166"/>
        <end position="193"/>
    </location>
</feature>
<proteinExistence type="inferred from homology"/>
<keyword evidence="6" id="KW-0472">Membrane</keyword>
<accession>A0A2K2DHN0</accession>
<feature type="transmembrane region" description="Helical" evidence="6">
    <location>
        <begin position="477"/>
        <end position="505"/>
    </location>
</feature>
<keyword evidence="6" id="KW-0812">Transmembrane</keyword>
<evidence type="ECO:0000313" key="9">
    <source>
        <dbReference type="Proteomes" id="UP000008810"/>
    </source>
</evidence>
<reference evidence="7 8" key="1">
    <citation type="journal article" date="2010" name="Nature">
        <title>Genome sequencing and analysis of the model grass Brachypodium distachyon.</title>
        <authorList>
            <consortium name="International Brachypodium Initiative"/>
        </authorList>
    </citation>
    <scope>NUCLEOTIDE SEQUENCE [LARGE SCALE GENOMIC DNA]</scope>
    <source>
        <strain evidence="7">Bd21</strain>
        <strain evidence="8">cv. Bd21</strain>
    </source>
</reference>
<comment type="similarity">
    <text evidence="1 4">Belongs to the Frigida family.</text>
</comment>
<evidence type="ECO:0000256" key="5">
    <source>
        <dbReference type="SAM" id="MobiDB-lite"/>
    </source>
</evidence>
<reference evidence="7" key="2">
    <citation type="submission" date="2017-06" db="EMBL/GenBank/DDBJ databases">
        <title>WGS assembly of Brachypodium distachyon.</title>
        <authorList>
            <consortium name="The International Brachypodium Initiative"/>
            <person name="Lucas S."/>
            <person name="Harmon-Smith M."/>
            <person name="Lail K."/>
            <person name="Tice H."/>
            <person name="Grimwood J."/>
            <person name="Bruce D."/>
            <person name="Barry K."/>
            <person name="Shu S."/>
            <person name="Lindquist E."/>
            <person name="Wang M."/>
            <person name="Pitluck S."/>
            <person name="Vogel J.P."/>
            <person name="Garvin D.F."/>
            <person name="Mockler T.C."/>
            <person name="Schmutz J."/>
            <person name="Rokhsar D."/>
            <person name="Bevan M.W."/>
        </authorList>
    </citation>
    <scope>NUCLEOTIDE SEQUENCE</scope>
    <source>
        <strain evidence="7">Bd21</strain>
    </source>
</reference>
<keyword evidence="6" id="KW-1133">Transmembrane helix</keyword>
<keyword evidence="2 4" id="KW-0221">Differentiation</keyword>